<accession>A0ABV2X5E0</accession>
<evidence type="ECO:0000313" key="2">
    <source>
        <dbReference type="Proteomes" id="UP001550535"/>
    </source>
</evidence>
<proteinExistence type="predicted"/>
<evidence type="ECO:0000313" key="1">
    <source>
        <dbReference type="EMBL" id="MEU2121109.1"/>
    </source>
</evidence>
<name>A0ABV2X5E0_9NOCA</name>
<dbReference type="Proteomes" id="UP001550535">
    <property type="component" value="Unassembled WGS sequence"/>
</dbReference>
<organism evidence="1 2">
    <name type="scientific">Nocardia niwae</name>
    <dbReference type="NCBI Taxonomy" id="626084"/>
    <lineage>
        <taxon>Bacteria</taxon>
        <taxon>Bacillati</taxon>
        <taxon>Actinomycetota</taxon>
        <taxon>Actinomycetes</taxon>
        <taxon>Mycobacteriales</taxon>
        <taxon>Nocardiaceae</taxon>
        <taxon>Nocardia</taxon>
    </lineage>
</organism>
<protein>
    <submittedName>
        <fullName evidence="1">Uncharacterized protein</fullName>
    </submittedName>
</protein>
<dbReference type="RefSeq" id="WP_357810723.1">
    <property type="nucleotide sequence ID" value="NZ_JBEYBM010000035.1"/>
</dbReference>
<gene>
    <name evidence="1" type="ORF">ABZ507_04685</name>
</gene>
<keyword evidence="2" id="KW-1185">Reference proteome</keyword>
<dbReference type="EMBL" id="JBEYBR010000007">
    <property type="protein sequence ID" value="MEU2121109.1"/>
    <property type="molecule type" value="Genomic_DNA"/>
</dbReference>
<comment type="caution">
    <text evidence="1">The sequence shown here is derived from an EMBL/GenBank/DDBJ whole genome shotgun (WGS) entry which is preliminary data.</text>
</comment>
<sequence>MSKDSRDLLESVADRLPSDLVESYRTYSDVGEWAMLVDVLCATLVKRRIPVTEAERDAVANVLGQFNPPVEGYSYLSDPQGVLSELNVVTRRSL</sequence>
<reference evidence="1 2" key="1">
    <citation type="submission" date="2024-06" db="EMBL/GenBank/DDBJ databases">
        <title>The Natural Products Discovery Center: Release of the First 8490 Sequenced Strains for Exploring Actinobacteria Biosynthetic Diversity.</title>
        <authorList>
            <person name="Kalkreuter E."/>
            <person name="Kautsar S.A."/>
            <person name="Yang D."/>
            <person name="Bader C.D."/>
            <person name="Teijaro C.N."/>
            <person name="Fluegel L."/>
            <person name="Davis C.M."/>
            <person name="Simpson J.R."/>
            <person name="Lauterbach L."/>
            <person name="Steele A.D."/>
            <person name="Gui C."/>
            <person name="Meng S."/>
            <person name="Li G."/>
            <person name="Viehrig K."/>
            <person name="Ye F."/>
            <person name="Su P."/>
            <person name="Kiefer A.F."/>
            <person name="Nichols A."/>
            <person name="Cepeda A.J."/>
            <person name="Yan W."/>
            <person name="Fan B."/>
            <person name="Jiang Y."/>
            <person name="Adhikari A."/>
            <person name="Zheng C.-J."/>
            <person name="Schuster L."/>
            <person name="Cowan T.M."/>
            <person name="Smanski M.J."/>
            <person name="Chevrette M.G."/>
            <person name="De Carvalho L.P.S."/>
            <person name="Shen B."/>
        </authorList>
    </citation>
    <scope>NUCLEOTIDE SEQUENCE [LARGE SCALE GENOMIC DNA]</scope>
    <source>
        <strain evidence="1 2">NPDC019434</strain>
    </source>
</reference>